<feature type="transmembrane region" description="Helical" evidence="1">
    <location>
        <begin position="12"/>
        <end position="32"/>
    </location>
</feature>
<evidence type="ECO:0000313" key="2">
    <source>
        <dbReference type="EMBL" id="MBY17279.1"/>
    </source>
</evidence>
<keyword evidence="1" id="KW-0472">Membrane</keyword>
<proteinExistence type="predicted"/>
<dbReference type="EMBL" id="GGMR01004660">
    <property type="protein sequence ID" value="MBY17279.1"/>
    <property type="molecule type" value="Transcribed_RNA"/>
</dbReference>
<name>A0A2S2NJD9_SCHGA</name>
<keyword evidence="1" id="KW-0812">Transmembrane</keyword>
<keyword evidence="1" id="KW-1133">Transmembrane helix</keyword>
<feature type="transmembrane region" description="Helical" evidence="1">
    <location>
        <begin position="52"/>
        <end position="75"/>
    </location>
</feature>
<feature type="transmembrane region" description="Helical" evidence="1">
    <location>
        <begin position="87"/>
        <end position="105"/>
    </location>
</feature>
<reference evidence="2" key="1">
    <citation type="submission" date="2018-04" db="EMBL/GenBank/DDBJ databases">
        <title>Transcriptome of Schizaphis graminum biotype I.</title>
        <authorList>
            <person name="Scully E.D."/>
            <person name="Geib S.M."/>
            <person name="Palmer N.A."/>
            <person name="Koch K."/>
            <person name="Bradshaw J."/>
            <person name="Heng-Moss T."/>
            <person name="Sarath G."/>
        </authorList>
    </citation>
    <scope>NUCLEOTIDE SEQUENCE</scope>
</reference>
<protein>
    <submittedName>
        <fullName evidence="2">Uncharacterized protein</fullName>
    </submittedName>
</protein>
<gene>
    <name evidence="2" type="ORF">g.669</name>
</gene>
<dbReference type="AlphaFoldDB" id="A0A2S2NJD9"/>
<accession>A0A2S2NJD9</accession>
<evidence type="ECO:0000256" key="1">
    <source>
        <dbReference type="SAM" id="Phobius"/>
    </source>
</evidence>
<organism evidence="2">
    <name type="scientific">Schizaphis graminum</name>
    <name type="common">Green bug aphid</name>
    <dbReference type="NCBI Taxonomy" id="13262"/>
    <lineage>
        <taxon>Eukaryota</taxon>
        <taxon>Metazoa</taxon>
        <taxon>Ecdysozoa</taxon>
        <taxon>Arthropoda</taxon>
        <taxon>Hexapoda</taxon>
        <taxon>Insecta</taxon>
        <taxon>Pterygota</taxon>
        <taxon>Neoptera</taxon>
        <taxon>Paraneoptera</taxon>
        <taxon>Hemiptera</taxon>
        <taxon>Sternorrhyncha</taxon>
        <taxon>Aphidomorpha</taxon>
        <taxon>Aphidoidea</taxon>
        <taxon>Aphididae</taxon>
        <taxon>Aphidini</taxon>
        <taxon>Schizaphis</taxon>
    </lineage>
</organism>
<sequence>MYYHFICCGLSLRTSNILVTTLSKAFIVIMLFRHSFLHFGCTHIKFLRACVFYLVVWIVISNHMFLFLFFLARCASLQLQHTMLSRSNHFLASDLILLFIVVNIVPS</sequence>